<dbReference type="PANTHER" id="PTHR11311:SF30">
    <property type="entry name" value="SPONDIN-LIKE TSP1 DOMAIN-CONTAINING PROTEIN"/>
    <property type="match status" value="1"/>
</dbReference>
<name>A0A7R9DHS2_TIMPO</name>
<dbReference type="InterPro" id="IPR036383">
    <property type="entry name" value="TSP1_rpt_sf"/>
</dbReference>
<dbReference type="GO" id="GO:0005886">
    <property type="term" value="C:plasma membrane"/>
    <property type="evidence" value="ECO:0007669"/>
    <property type="project" value="TreeGrafter"/>
</dbReference>
<dbReference type="SUPFAM" id="SSF82895">
    <property type="entry name" value="TSP-1 type 1 repeat"/>
    <property type="match status" value="2"/>
</dbReference>
<dbReference type="InterPro" id="IPR051418">
    <property type="entry name" value="Spondin/Thrombospondin_T1"/>
</dbReference>
<proteinExistence type="predicted"/>
<dbReference type="GO" id="GO:0030036">
    <property type="term" value="P:actin cytoskeleton organization"/>
    <property type="evidence" value="ECO:0007669"/>
    <property type="project" value="TreeGrafter"/>
</dbReference>
<evidence type="ECO:0000259" key="4">
    <source>
        <dbReference type="Pfam" id="PF19028"/>
    </source>
</evidence>
<dbReference type="Gene3D" id="2.20.100.10">
    <property type="entry name" value="Thrombospondin type-1 (TSP1) repeat"/>
    <property type="match status" value="2"/>
</dbReference>
<dbReference type="PROSITE" id="PS50092">
    <property type="entry name" value="TSP1"/>
    <property type="match status" value="1"/>
</dbReference>
<dbReference type="AlphaFoldDB" id="A0A7R9DHS2"/>
<dbReference type="InterPro" id="IPR044004">
    <property type="entry name" value="TSP1_spondin_dom"/>
</dbReference>
<accession>A0A7R9DHS2</accession>
<keyword evidence="1" id="KW-0732">Signal</keyword>
<keyword evidence="3" id="KW-0325">Glycoprotein</keyword>
<dbReference type="InterPro" id="IPR000884">
    <property type="entry name" value="TSP1_rpt"/>
</dbReference>
<feature type="domain" description="Spondin-like TSP1" evidence="4">
    <location>
        <begin position="166"/>
        <end position="216"/>
    </location>
</feature>
<dbReference type="Pfam" id="PF19028">
    <property type="entry name" value="TSP1_spondin"/>
    <property type="match status" value="1"/>
</dbReference>
<dbReference type="Pfam" id="PF19030">
    <property type="entry name" value="TSP1_ADAMTS"/>
    <property type="match status" value="1"/>
</dbReference>
<protein>
    <recommendedName>
        <fullName evidence="4">Spondin-like TSP1 domain-containing protein</fullName>
    </recommendedName>
</protein>
<evidence type="ECO:0000256" key="1">
    <source>
        <dbReference type="ARBA" id="ARBA00022729"/>
    </source>
</evidence>
<keyword evidence="2" id="KW-1015">Disulfide bond</keyword>
<organism evidence="5">
    <name type="scientific">Timema poppense</name>
    <name type="common">Walking stick</name>
    <dbReference type="NCBI Taxonomy" id="170557"/>
    <lineage>
        <taxon>Eukaryota</taxon>
        <taxon>Metazoa</taxon>
        <taxon>Ecdysozoa</taxon>
        <taxon>Arthropoda</taxon>
        <taxon>Hexapoda</taxon>
        <taxon>Insecta</taxon>
        <taxon>Pterygota</taxon>
        <taxon>Neoptera</taxon>
        <taxon>Polyneoptera</taxon>
        <taxon>Phasmatodea</taxon>
        <taxon>Timematodea</taxon>
        <taxon>Timematoidea</taxon>
        <taxon>Timematidae</taxon>
        <taxon>Timema</taxon>
    </lineage>
</organism>
<evidence type="ECO:0000256" key="2">
    <source>
        <dbReference type="ARBA" id="ARBA00023157"/>
    </source>
</evidence>
<sequence>MQPYDDIVYIMQPYDAIVHIMQPCDDIVHIMQPCDAIVHIMQPCDAIVHIMQPCDDIVHIMQPCDDIVQVLRPSMNAGRPCEDMVQYKVCNKPCDTFQWFTGGWSECQLIGADQERGCGTGDQYRHVRCMQLQPDELPTEVSDMFCDPIVQPADVNACHVACPGDCVLGPWSDWSECYKPCESDRERQRTRSILRAPQSSAATCPQLIEVQPCRLNVTCFTYSWRWTDYSSCLPLGGSPCGEGVQSRAVYCLRSDGRPVADRNIAIKLGKRALKAITLSDEFLTEWIEAFSLTLQLAYNMDNIYCADPSRQSVQKQHTEELRRSTLPKRNAIRKSKCNKKDKRVCSFSLGENVIVESHDDATFSHVEVDTYIISVVLENARHDICVIHVVSDDTDVFVLLVYCTYWEHLDSREHIEWWDGTVQDINGTKKIYSYLSCIRLAAVTYPFGKGKATALKTLLVGEFNRLADLLEKVYDASEAITVAATAYFTTLYGQSPGTSLESARF</sequence>
<evidence type="ECO:0000256" key="3">
    <source>
        <dbReference type="ARBA" id="ARBA00023180"/>
    </source>
</evidence>
<evidence type="ECO:0000313" key="5">
    <source>
        <dbReference type="EMBL" id="CAD7414041.1"/>
    </source>
</evidence>
<dbReference type="EMBL" id="OD007494">
    <property type="protein sequence ID" value="CAD7414041.1"/>
    <property type="molecule type" value="Genomic_DNA"/>
</dbReference>
<reference evidence="5" key="1">
    <citation type="submission" date="2020-11" db="EMBL/GenBank/DDBJ databases">
        <authorList>
            <person name="Tran Van P."/>
        </authorList>
    </citation>
    <scope>NUCLEOTIDE SEQUENCE</scope>
</reference>
<gene>
    <name evidence="5" type="ORF">TPSB3V08_LOCUS9413</name>
</gene>
<dbReference type="PANTHER" id="PTHR11311">
    <property type="entry name" value="SPONDIN"/>
    <property type="match status" value="1"/>
</dbReference>
<dbReference type="SMART" id="SM00209">
    <property type="entry name" value="TSP1"/>
    <property type="match status" value="1"/>
</dbReference>